<dbReference type="InterPro" id="IPR001073">
    <property type="entry name" value="C1q_dom"/>
</dbReference>
<dbReference type="InterPro" id="IPR008983">
    <property type="entry name" value="Tumour_necrosis_fac-like_dom"/>
</dbReference>
<dbReference type="Gene3D" id="2.60.120.40">
    <property type="match status" value="1"/>
</dbReference>
<name>A0A8B8DTE5_CRAVI</name>
<evidence type="ECO:0000259" key="3">
    <source>
        <dbReference type="PROSITE" id="PS50871"/>
    </source>
</evidence>
<organism evidence="4 5">
    <name type="scientific">Crassostrea virginica</name>
    <name type="common">Eastern oyster</name>
    <dbReference type="NCBI Taxonomy" id="6565"/>
    <lineage>
        <taxon>Eukaryota</taxon>
        <taxon>Metazoa</taxon>
        <taxon>Spiralia</taxon>
        <taxon>Lophotrochozoa</taxon>
        <taxon>Mollusca</taxon>
        <taxon>Bivalvia</taxon>
        <taxon>Autobranchia</taxon>
        <taxon>Pteriomorphia</taxon>
        <taxon>Ostreida</taxon>
        <taxon>Ostreoidea</taxon>
        <taxon>Ostreidae</taxon>
        <taxon>Crassostrea</taxon>
    </lineage>
</organism>
<evidence type="ECO:0000256" key="2">
    <source>
        <dbReference type="SAM" id="SignalP"/>
    </source>
</evidence>
<dbReference type="KEGG" id="cvn:111128735"/>
<dbReference type="OrthoDB" id="6145636at2759"/>
<dbReference type="PROSITE" id="PS50871">
    <property type="entry name" value="C1Q"/>
    <property type="match status" value="1"/>
</dbReference>
<proteinExistence type="predicted"/>
<gene>
    <name evidence="5" type="primary">LOC111128735</name>
</gene>
<evidence type="ECO:0000256" key="1">
    <source>
        <dbReference type="SAM" id="Coils"/>
    </source>
</evidence>
<feature type="signal peptide" evidence="2">
    <location>
        <begin position="1"/>
        <end position="21"/>
    </location>
</feature>
<sequence length="232" mass="26063">MYCYTILVGLSCAILLHLVNGNFHPSTQEELSTDISPLLARFSELEATNVETQKQLLQLQKEILILRRENDLKSSELVKINQHLQLMTQSYPGHRFLTEDICHYVNEKCTTKIREDRQTAHAIAFSAYIDHLGGNNHNGNTLLYNKVLGNYGTGYDTNTGIFTAPETGIYGFLWVTQVHHGSWCSTRILRNGFILSMTSSYAKATSTSLTESGSGTGFLITYLVRGTQYLSR</sequence>
<keyword evidence="2" id="KW-0732">Signal</keyword>
<keyword evidence="4" id="KW-1185">Reference proteome</keyword>
<feature type="domain" description="C1q" evidence="3">
    <location>
        <begin position="118"/>
        <end position="232"/>
    </location>
</feature>
<dbReference type="RefSeq" id="XP_022330256.1">
    <property type="nucleotide sequence ID" value="XM_022474548.1"/>
</dbReference>
<dbReference type="GeneID" id="111128735"/>
<dbReference type="Pfam" id="PF00386">
    <property type="entry name" value="C1q"/>
    <property type="match status" value="1"/>
</dbReference>
<feature type="chain" id="PRO_5033982134" evidence="2">
    <location>
        <begin position="22"/>
        <end position="232"/>
    </location>
</feature>
<protein>
    <submittedName>
        <fullName evidence="5">Uncharacterized protein LOC111128735</fullName>
    </submittedName>
</protein>
<evidence type="ECO:0000313" key="4">
    <source>
        <dbReference type="Proteomes" id="UP000694844"/>
    </source>
</evidence>
<accession>A0A8B8DTE5</accession>
<keyword evidence="1" id="KW-0175">Coiled coil</keyword>
<dbReference type="AlphaFoldDB" id="A0A8B8DTE5"/>
<dbReference type="Proteomes" id="UP000694844">
    <property type="component" value="Chromosome 1"/>
</dbReference>
<reference evidence="5" key="2">
    <citation type="submission" date="2025-08" db="UniProtKB">
        <authorList>
            <consortium name="RefSeq"/>
        </authorList>
    </citation>
    <scope>IDENTIFICATION</scope>
    <source>
        <tissue evidence="5">Whole sample</tissue>
    </source>
</reference>
<reference evidence="4" key="1">
    <citation type="submission" date="2024-06" db="UniProtKB">
        <authorList>
            <consortium name="RefSeq"/>
        </authorList>
    </citation>
    <scope>NUCLEOTIDE SEQUENCE [LARGE SCALE GENOMIC DNA]</scope>
</reference>
<dbReference type="SUPFAM" id="SSF49842">
    <property type="entry name" value="TNF-like"/>
    <property type="match status" value="1"/>
</dbReference>
<evidence type="ECO:0000313" key="5">
    <source>
        <dbReference type="RefSeq" id="XP_022330256.1"/>
    </source>
</evidence>
<feature type="coiled-coil region" evidence="1">
    <location>
        <begin position="42"/>
        <end position="69"/>
    </location>
</feature>